<reference evidence="1 2" key="1">
    <citation type="submission" date="2018-08" db="EMBL/GenBank/DDBJ databases">
        <title>A genome reference for cultivated species of the human gut microbiota.</title>
        <authorList>
            <person name="Zou Y."/>
            <person name="Xue W."/>
            <person name="Luo G."/>
        </authorList>
    </citation>
    <scope>NUCLEOTIDE SEQUENCE [LARGE SCALE GENOMIC DNA]</scope>
    <source>
        <strain evidence="1 2">OM02-12</strain>
    </source>
</reference>
<sequence length="377" mass="43426">MIIMDLKIDNFLAFKNFHMNMSYPKKIVDSYIDHEYLQERTNFRYKKVNILMGGNATGKTSIGKVLMCICNFIKNKEANSIVSKVGDTKKEASITVDFIGHSLRMYRLDIKVKPSDEEGELPKVFVCKRVTDIGEKDRYETCAAKIDRIPLEYNEDYAEELEKIDPIGWMFTYPSDMGNKAVEFPQDPSFLKVMEYTLKSLDPAIKSVEKSKEVVNTFIVHMQSGDLLVQDGEVIKKNILSSGTKAGIDIASLIYSIYKGECGFYYCDEKFSYIHSELEKAFLNVMIHGLRNGEQLFFTTHNSDIMDLPLPKHSYIFLKKDIHNEEEPIKCVYASDYLKRNTDSIRRAIDNDLFAISPNLEYVYEIAEISEFSKEEC</sequence>
<dbReference type="SUPFAM" id="SSF52540">
    <property type="entry name" value="P-loop containing nucleoside triphosphate hydrolases"/>
    <property type="match status" value="1"/>
</dbReference>
<dbReference type="InterPro" id="IPR027417">
    <property type="entry name" value="P-loop_NTPase"/>
</dbReference>
<dbReference type="Gene3D" id="3.40.50.300">
    <property type="entry name" value="P-loop containing nucleotide triphosphate hydrolases"/>
    <property type="match status" value="2"/>
</dbReference>
<name>A0A3E5GPC2_9FIRM</name>
<evidence type="ECO:0000313" key="1">
    <source>
        <dbReference type="EMBL" id="RGO47346.1"/>
    </source>
</evidence>
<dbReference type="PANTHER" id="PTHR40396:SF1">
    <property type="entry name" value="ATPASE AAA-TYPE CORE DOMAIN-CONTAINING PROTEIN"/>
    <property type="match status" value="1"/>
</dbReference>
<organism evidence="1 2">
    <name type="scientific">Dorea formicigenerans</name>
    <dbReference type="NCBI Taxonomy" id="39486"/>
    <lineage>
        <taxon>Bacteria</taxon>
        <taxon>Bacillati</taxon>
        <taxon>Bacillota</taxon>
        <taxon>Clostridia</taxon>
        <taxon>Lachnospirales</taxon>
        <taxon>Lachnospiraceae</taxon>
        <taxon>Dorea</taxon>
    </lineage>
</organism>
<dbReference type="PANTHER" id="PTHR40396">
    <property type="entry name" value="ATPASE-LIKE PROTEIN"/>
    <property type="match status" value="1"/>
</dbReference>
<keyword evidence="1" id="KW-0067">ATP-binding</keyword>
<protein>
    <submittedName>
        <fullName evidence="1">ATP-binding protein</fullName>
    </submittedName>
</protein>
<dbReference type="EMBL" id="QSVQ01000022">
    <property type="protein sequence ID" value="RGO47346.1"/>
    <property type="molecule type" value="Genomic_DNA"/>
</dbReference>
<evidence type="ECO:0000313" key="2">
    <source>
        <dbReference type="Proteomes" id="UP000261055"/>
    </source>
</evidence>
<dbReference type="Proteomes" id="UP000261055">
    <property type="component" value="Unassembled WGS sequence"/>
</dbReference>
<proteinExistence type="predicted"/>
<gene>
    <name evidence="1" type="ORF">DXB12_14550</name>
</gene>
<comment type="caution">
    <text evidence="1">The sequence shown here is derived from an EMBL/GenBank/DDBJ whole genome shotgun (WGS) entry which is preliminary data.</text>
</comment>
<keyword evidence="1" id="KW-0547">Nucleotide-binding</keyword>
<dbReference type="GO" id="GO:0005524">
    <property type="term" value="F:ATP binding"/>
    <property type="evidence" value="ECO:0007669"/>
    <property type="project" value="UniProtKB-KW"/>
</dbReference>
<keyword evidence="2" id="KW-1185">Reference proteome</keyword>
<dbReference type="AlphaFoldDB" id="A0A3E5GPC2"/>
<accession>A0A3E5GPC2</accession>